<dbReference type="EMBL" id="MU394370">
    <property type="protein sequence ID" value="KAI6082467.1"/>
    <property type="molecule type" value="Genomic_DNA"/>
</dbReference>
<keyword evidence="2" id="KW-1185">Reference proteome</keyword>
<evidence type="ECO:0000313" key="2">
    <source>
        <dbReference type="Proteomes" id="UP001497680"/>
    </source>
</evidence>
<dbReference type="Proteomes" id="UP001497680">
    <property type="component" value="Unassembled WGS sequence"/>
</dbReference>
<name>A0ACC0CQ91_9PEZI</name>
<reference evidence="1 2" key="1">
    <citation type="journal article" date="2022" name="New Phytol.">
        <title>Ecological generalism drives hyperdiversity of secondary metabolite gene clusters in xylarialean endophytes.</title>
        <authorList>
            <person name="Franco M.E.E."/>
            <person name="Wisecaver J.H."/>
            <person name="Arnold A.E."/>
            <person name="Ju Y.M."/>
            <person name="Slot J.C."/>
            <person name="Ahrendt S."/>
            <person name="Moore L.P."/>
            <person name="Eastman K.E."/>
            <person name="Scott K."/>
            <person name="Konkel Z."/>
            <person name="Mondo S.J."/>
            <person name="Kuo A."/>
            <person name="Hayes R.D."/>
            <person name="Haridas S."/>
            <person name="Andreopoulos B."/>
            <person name="Riley R."/>
            <person name="LaButti K."/>
            <person name="Pangilinan J."/>
            <person name="Lipzen A."/>
            <person name="Amirebrahimi M."/>
            <person name="Yan J."/>
            <person name="Adam C."/>
            <person name="Keymanesh K."/>
            <person name="Ng V."/>
            <person name="Louie K."/>
            <person name="Northen T."/>
            <person name="Drula E."/>
            <person name="Henrissat B."/>
            <person name="Hsieh H.M."/>
            <person name="Youens-Clark K."/>
            <person name="Lutzoni F."/>
            <person name="Miadlikowska J."/>
            <person name="Eastwood D.C."/>
            <person name="Hamelin R.C."/>
            <person name="Grigoriev I.V."/>
            <person name="U'Ren J.M."/>
        </authorList>
    </citation>
    <scope>NUCLEOTIDE SEQUENCE [LARGE SCALE GENOMIC DNA]</scope>
    <source>
        <strain evidence="1 2">ER1909</strain>
    </source>
</reference>
<comment type="caution">
    <text evidence="1">The sequence shown here is derived from an EMBL/GenBank/DDBJ whole genome shotgun (WGS) entry which is preliminary data.</text>
</comment>
<gene>
    <name evidence="1" type="ORF">F4821DRAFT_281758</name>
</gene>
<accession>A0ACC0CQ91</accession>
<organism evidence="1 2">
    <name type="scientific">Hypoxylon rubiginosum</name>
    <dbReference type="NCBI Taxonomy" id="110542"/>
    <lineage>
        <taxon>Eukaryota</taxon>
        <taxon>Fungi</taxon>
        <taxon>Dikarya</taxon>
        <taxon>Ascomycota</taxon>
        <taxon>Pezizomycotina</taxon>
        <taxon>Sordariomycetes</taxon>
        <taxon>Xylariomycetidae</taxon>
        <taxon>Xylariales</taxon>
        <taxon>Hypoxylaceae</taxon>
        <taxon>Hypoxylon</taxon>
    </lineage>
</organism>
<evidence type="ECO:0000313" key="1">
    <source>
        <dbReference type="EMBL" id="KAI6082467.1"/>
    </source>
</evidence>
<proteinExistence type="predicted"/>
<sequence>MAYRFLITSATQLVTRDDSDWDETGENNGSPGCTTAIPGPNGHVPLDACNSYYNYDPQYAPARYAWVLIMGGLWETVAFILHSLGARNQQQIGYATGWQILFLLAPLWINAFVYMTFARLAWFFIPDQRIWGIKPASIAKYFVWADVVTFIIQAVGGIMASPGAGPNIIQIGLDIYLAGMSLQQFFILLFLVLMITFHRRANKNSPEDVLADGQKKRSWRPLQIMLYVVLALITIRIIYRIVEFAGGITPSNPVPFHEEYSYALDCLPMMLALLVLAVWHPGRTLVGPASEFPRKSRAEKKREKQEQKAAKKQAKAEKREPKTSEDSNVAENYRMTEGINSSIV</sequence>
<protein>
    <submittedName>
        <fullName evidence="1">RTA1 like protein-domain-containing protein</fullName>
    </submittedName>
</protein>